<dbReference type="NCBIfam" id="NF005589">
    <property type="entry name" value="PRK07314.1"/>
    <property type="match status" value="1"/>
</dbReference>
<dbReference type="InterPro" id="IPR017568">
    <property type="entry name" value="3-oxoacyl-ACP_synth-2"/>
</dbReference>
<evidence type="ECO:0000256" key="4">
    <source>
        <dbReference type="ARBA" id="ARBA00014657"/>
    </source>
</evidence>
<evidence type="ECO:0000256" key="9">
    <source>
        <dbReference type="ARBA" id="ARBA00023160"/>
    </source>
</evidence>
<dbReference type="InterPro" id="IPR016039">
    <property type="entry name" value="Thiolase-like"/>
</dbReference>
<keyword evidence="5 11" id="KW-0444">Lipid biosynthesis</keyword>
<evidence type="ECO:0000256" key="5">
    <source>
        <dbReference type="ARBA" id="ARBA00022516"/>
    </source>
</evidence>
<dbReference type="Pfam" id="PF02801">
    <property type="entry name" value="Ketoacyl-synt_C"/>
    <property type="match status" value="1"/>
</dbReference>
<dbReference type="PIRSF" id="PIRSF000447">
    <property type="entry name" value="KAS_II"/>
    <property type="match status" value="1"/>
</dbReference>
<dbReference type="PANTHER" id="PTHR11712">
    <property type="entry name" value="POLYKETIDE SYNTHASE-RELATED"/>
    <property type="match status" value="1"/>
</dbReference>
<keyword evidence="16" id="KW-1185">Reference proteome</keyword>
<keyword evidence="7" id="KW-0276">Fatty acid metabolism</keyword>
<dbReference type="NCBIfam" id="TIGR03150">
    <property type="entry name" value="fabF"/>
    <property type="match status" value="1"/>
</dbReference>
<comment type="caution">
    <text evidence="15">The sequence shown here is derived from an EMBL/GenBank/DDBJ whole genome shotgun (WGS) entry which is preliminary data.</text>
</comment>
<dbReference type="FunFam" id="3.40.47.10:FF:000029">
    <property type="entry name" value="3-oxoacyl-[acyl-carrier-protein] synthase 1"/>
    <property type="match status" value="1"/>
</dbReference>
<dbReference type="PANTHER" id="PTHR11712:SF336">
    <property type="entry name" value="3-OXOACYL-[ACYL-CARRIER-PROTEIN] SYNTHASE, MITOCHONDRIAL"/>
    <property type="match status" value="1"/>
</dbReference>
<dbReference type="SMART" id="SM00825">
    <property type="entry name" value="PKS_KS"/>
    <property type="match status" value="1"/>
</dbReference>
<evidence type="ECO:0000256" key="11">
    <source>
        <dbReference type="PIRNR" id="PIRNR000447"/>
    </source>
</evidence>
<dbReference type="InterPro" id="IPR014031">
    <property type="entry name" value="Ketoacyl_synth_C"/>
</dbReference>
<keyword evidence="6 11" id="KW-0808">Transferase</keyword>
<keyword evidence="8" id="KW-0443">Lipid metabolism</keyword>
<dbReference type="Proteomes" id="UP000662618">
    <property type="component" value="Unassembled WGS sequence"/>
</dbReference>
<sequence length="413" mass="44494">MKRVVITGLGAVTPLGNNVEDFWQNSINGKSGADLIKHFDTEKFKVNFACEVKNFDPKAHLTHHEIKRSDLFTQYALHSSAEAIQDSGLDLEKMDPFDIGVIWGTGQGGMWTFENEVMGFAKGDGTPRFNPFLVPKFIPNMAPGMISMKFGLQGINYSTISACASGNTALMDAFNYIRLGKAKVMISGGSEASITPATVGGFSAMKAMSTRNDDFTTASRPYDSDRDGFVMAEGAGALILEEYEHAKARGAKIYAEFAGAAMTADAYHMTAPHPEGVGAIKAMQLSLKEAGLNTEDIDYINPHATSTPLGDLLELTAINKLFRGSENLHISATKSMTGHLLGAAGAVEAILSIKAIQNGIIPPTINVESFDKELPKDIHIVFNEAREKQINSALSNAFGFGGHNATLVFKKFN</sequence>
<organism evidence="15 16">
    <name type="scientific">Chryseobacterium aquaeductus</name>
    <dbReference type="NCBI Taxonomy" id="2675056"/>
    <lineage>
        <taxon>Bacteria</taxon>
        <taxon>Pseudomonadati</taxon>
        <taxon>Bacteroidota</taxon>
        <taxon>Flavobacteriia</taxon>
        <taxon>Flavobacteriales</taxon>
        <taxon>Weeksellaceae</taxon>
        <taxon>Chryseobacterium group</taxon>
        <taxon>Chryseobacterium</taxon>
    </lineage>
</organism>
<comment type="catalytic activity">
    <reaction evidence="11">
        <text>(9Z)-hexadecenoyl-[ACP] + malonyl-[ACP] + H(+) = 3-oxo-(11Z)-octadecenoyl-[ACP] + holo-[ACP] + CO2</text>
        <dbReference type="Rhea" id="RHEA:55040"/>
        <dbReference type="Rhea" id="RHEA-COMP:9623"/>
        <dbReference type="Rhea" id="RHEA-COMP:9685"/>
        <dbReference type="Rhea" id="RHEA-COMP:10800"/>
        <dbReference type="Rhea" id="RHEA-COMP:14074"/>
        <dbReference type="ChEBI" id="CHEBI:15378"/>
        <dbReference type="ChEBI" id="CHEBI:16526"/>
        <dbReference type="ChEBI" id="CHEBI:64479"/>
        <dbReference type="ChEBI" id="CHEBI:78449"/>
        <dbReference type="ChEBI" id="CHEBI:83989"/>
        <dbReference type="ChEBI" id="CHEBI:138538"/>
        <dbReference type="EC" id="2.3.1.179"/>
    </reaction>
</comment>
<feature type="active site" description="For beta-ketoacyl synthase activity" evidence="12">
    <location>
        <position position="163"/>
    </location>
</feature>
<dbReference type="Gene3D" id="3.40.47.10">
    <property type="match status" value="1"/>
</dbReference>
<evidence type="ECO:0000313" key="15">
    <source>
        <dbReference type="EMBL" id="CAD7804600.1"/>
    </source>
</evidence>
<evidence type="ECO:0000256" key="6">
    <source>
        <dbReference type="ARBA" id="ARBA00022679"/>
    </source>
</evidence>
<dbReference type="InterPro" id="IPR014030">
    <property type="entry name" value="Ketoacyl_synth_N"/>
</dbReference>
<feature type="domain" description="Ketosynthase family 3 (KS3)" evidence="14">
    <location>
        <begin position="1"/>
        <end position="411"/>
    </location>
</feature>
<comment type="function">
    <text evidence="11">Involved in the type II fatty acid elongation cycle. Catalyzes the elongation of a wide range of acyl-ACP by the addition of two carbons from malonyl-ACP to an acyl acceptor. Can efficiently catalyze the conversion of palmitoleoyl-ACP (cis-hexadec-9-enoyl-ACP) to cis-vaccenoyl-ACP (cis-octadec-11-enoyl-ACP), an essential step in the thermal regulation of fatty acid composition.</text>
</comment>
<evidence type="ECO:0000259" key="14">
    <source>
        <dbReference type="PROSITE" id="PS52004"/>
    </source>
</evidence>
<dbReference type="GO" id="GO:0030497">
    <property type="term" value="P:fatty acid elongation"/>
    <property type="evidence" value="ECO:0007669"/>
    <property type="project" value="UniProtKB-ARBA"/>
</dbReference>
<evidence type="ECO:0000256" key="8">
    <source>
        <dbReference type="ARBA" id="ARBA00023098"/>
    </source>
</evidence>
<dbReference type="PROSITE" id="PS52004">
    <property type="entry name" value="KS3_2"/>
    <property type="match status" value="1"/>
</dbReference>
<dbReference type="GO" id="GO:0004315">
    <property type="term" value="F:3-oxoacyl-[acyl-carrier-protein] synthase activity"/>
    <property type="evidence" value="ECO:0007669"/>
    <property type="project" value="UniProtKB-UniRule"/>
</dbReference>
<evidence type="ECO:0000256" key="2">
    <source>
        <dbReference type="ARBA" id="ARBA00008467"/>
    </source>
</evidence>
<accession>A0A9N8MH44</accession>
<dbReference type="InterPro" id="IPR000794">
    <property type="entry name" value="Beta-ketoacyl_synthase"/>
</dbReference>
<dbReference type="SUPFAM" id="SSF53901">
    <property type="entry name" value="Thiolase-like"/>
    <property type="match status" value="2"/>
</dbReference>
<evidence type="ECO:0000256" key="3">
    <source>
        <dbReference type="ARBA" id="ARBA00012356"/>
    </source>
</evidence>
<comment type="similarity">
    <text evidence="2 11 13">Belongs to the thiolase-like superfamily. Beta-ketoacyl-ACP synthases family.</text>
</comment>
<evidence type="ECO:0000313" key="16">
    <source>
        <dbReference type="Proteomes" id="UP000662618"/>
    </source>
</evidence>
<reference evidence="15" key="1">
    <citation type="submission" date="2020-12" db="EMBL/GenBank/DDBJ databases">
        <authorList>
            <person name="Rodrigo-Torres L."/>
            <person name="Arahal R. D."/>
            <person name="Lucena T."/>
        </authorList>
    </citation>
    <scope>NUCLEOTIDE SEQUENCE</scope>
    <source>
        <strain evidence="15">CECT 9390</strain>
    </source>
</reference>
<evidence type="ECO:0000256" key="13">
    <source>
        <dbReference type="RuleBase" id="RU003694"/>
    </source>
</evidence>
<evidence type="ECO:0000256" key="12">
    <source>
        <dbReference type="PIRSR" id="PIRSR000447-1"/>
    </source>
</evidence>
<evidence type="ECO:0000256" key="7">
    <source>
        <dbReference type="ARBA" id="ARBA00022832"/>
    </source>
</evidence>
<dbReference type="EC" id="2.3.1.179" evidence="3 11"/>
<dbReference type="PROSITE" id="PS00606">
    <property type="entry name" value="KS3_1"/>
    <property type="match status" value="1"/>
</dbReference>
<dbReference type="GO" id="GO:0005829">
    <property type="term" value="C:cytosol"/>
    <property type="evidence" value="ECO:0007669"/>
    <property type="project" value="TreeGrafter"/>
</dbReference>
<dbReference type="InterPro" id="IPR018201">
    <property type="entry name" value="Ketoacyl_synth_AS"/>
</dbReference>
<keyword evidence="9 11" id="KW-0275">Fatty acid biosynthesis</keyword>
<dbReference type="Pfam" id="PF00109">
    <property type="entry name" value="ketoacyl-synt"/>
    <property type="match status" value="1"/>
</dbReference>
<dbReference type="RefSeq" id="WP_162087671.1">
    <property type="nucleotide sequence ID" value="NZ_CAJIMS010000001.1"/>
</dbReference>
<comment type="pathway">
    <text evidence="1 11">Lipid metabolism; fatty acid biosynthesis.</text>
</comment>
<dbReference type="AlphaFoldDB" id="A0A9N8MH44"/>
<dbReference type="FunFam" id="3.40.47.10:FF:000018">
    <property type="entry name" value="3-oxoacyl-[acyl-carrier-protein] synthase 2"/>
    <property type="match status" value="1"/>
</dbReference>
<protein>
    <recommendedName>
        <fullName evidence="4 11">3-oxoacyl-[acyl-carrier-protein] synthase 2</fullName>
        <ecNumber evidence="3 11">2.3.1.179</ecNumber>
    </recommendedName>
</protein>
<dbReference type="InterPro" id="IPR020841">
    <property type="entry name" value="PKS_Beta-ketoAc_synthase_dom"/>
</dbReference>
<gene>
    <name evidence="15" type="primary">fabF_1</name>
    <name evidence="15" type="ORF">CHRY9390_01247</name>
</gene>
<name>A0A9N8MH44_9FLAO</name>
<dbReference type="EMBL" id="CAJIMS010000001">
    <property type="protein sequence ID" value="CAD7804600.1"/>
    <property type="molecule type" value="Genomic_DNA"/>
</dbReference>
<comment type="catalytic activity">
    <reaction evidence="11">
        <text>a fatty acyl-[ACP] + malonyl-[ACP] + H(+) = a 3-oxoacyl-[ACP] + holo-[ACP] + CO2</text>
        <dbReference type="Rhea" id="RHEA:22836"/>
        <dbReference type="Rhea" id="RHEA-COMP:9623"/>
        <dbReference type="Rhea" id="RHEA-COMP:9685"/>
        <dbReference type="Rhea" id="RHEA-COMP:9916"/>
        <dbReference type="Rhea" id="RHEA-COMP:14125"/>
        <dbReference type="ChEBI" id="CHEBI:15378"/>
        <dbReference type="ChEBI" id="CHEBI:16526"/>
        <dbReference type="ChEBI" id="CHEBI:64479"/>
        <dbReference type="ChEBI" id="CHEBI:78449"/>
        <dbReference type="ChEBI" id="CHEBI:78776"/>
        <dbReference type="ChEBI" id="CHEBI:138651"/>
    </reaction>
</comment>
<dbReference type="CDD" id="cd00834">
    <property type="entry name" value="KAS_I_II"/>
    <property type="match status" value="1"/>
</dbReference>
<keyword evidence="10 11" id="KW-0012">Acyltransferase</keyword>
<evidence type="ECO:0000256" key="1">
    <source>
        <dbReference type="ARBA" id="ARBA00005194"/>
    </source>
</evidence>
<proteinExistence type="inferred from homology"/>
<evidence type="ECO:0000256" key="10">
    <source>
        <dbReference type="ARBA" id="ARBA00023315"/>
    </source>
</evidence>